<protein>
    <submittedName>
        <fullName evidence="1">Uncharacterized protein</fullName>
    </submittedName>
</protein>
<evidence type="ECO:0000313" key="2">
    <source>
        <dbReference type="Proteomes" id="UP000178493"/>
    </source>
</evidence>
<organism evidence="1 2">
    <name type="scientific">Candidatus Woykebacteria bacterium GWB1_45_5</name>
    <dbReference type="NCBI Taxonomy" id="1802592"/>
    <lineage>
        <taxon>Bacteria</taxon>
        <taxon>Candidatus Woykeibacteriota</taxon>
    </lineage>
</organism>
<dbReference type="Proteomes" id="UP000178493">
    <property type="component" value="Unassembled WGS sequence"/>
</dbReference>
<gene>
    <name evidence="1" type="ORF">A2126_00205</name>
</gene>
<dbReference type="AlphaFoldDB" id="A0A1G1W898"/>
<proteinExistence type="predicted"/>
<dbReference type="EMBL" id="MHCO01000026">
    <property type="protein sequence ID" value="OGY23903.1"/>
    <property type="molecule type" value="Genomic_DNA"/>
</dbReference>
<sequence length="143" mass="16536">MDNTKEKLTISFYKNGIATTTLTYDEITDEVTVSERVEEVEISVGELREWIQGASVWRNEIWSLVKKPELSTNKYDVDIKKNPSSGVVELKIQVDGVNFGTKWKKNTNAMTLKVRNEVVIAPIELDFMIRHYTEFLKVIETYD</sequence>
<accession>A0A1G1W898</accession>
<evidence type="ECO:0000313" key="1">
    <source>
        <dbReference type="EMBL" id="OGY23903.1"/>
    </source>
</evidence>
<name>A0A1G1W898_9BACT</name>
<reference evidence="1 2" key="1">
    <citation type="journal article" date="2016" name="Nat. Commun.">
        <title>Thousands of microbial genomes shed light on interconnected biogeochemical processes in an aquifer system.</title>
        <authorList>
            <person name="Anantharaman K."/>
            <person name="Brown C.T."/>
            <person name="Hug L.A."/>
            <person name="Sharon I."/>
            <person name="Castelle C.J."/>
            <person name="Probst A.J."/>
            <person name="Thomas B.C."/>
            <person name="Singh A."/>
            <person name="Wilkins M.J."/>
            <person name="Karaoz U."/>
            <person name="Brodie E.L."/>
            <person name="Williams K.H."/>
            <person name="Hubbard S.S."/>
            <person name="Banfield J.F."/>
        </authorList>
    </citation>
    <scope>NUCLEOTIDE SEQUENCE [LARGE SCALE GENOMIC DNA]</scope>
</reference>
<comment type="caution">
    <text evidence="1">The sequence shown here is derived from an EMBL/GenBank/DDBJ whole genome shotgun (WGS) entry which is preliminary data.</text>
</comment>